<keyword evidence="1" id="KW-1133">Transmembrane helix</keyword>
<accession>A0ABQ7CPW1</accession>
<reference evidence="2 3" key="1">
    <citation type="journal article" date="2020" name="BMC Genomics">
        <title>Intraspecific diversification of the crop wild relative Brassica cretica Lam. using demographic model selection.</title>
        <authorList>
            <person name="Kioukis A."/>
            <person name="Michalopoulou V.A."/>
            <person name="Briers L."/>
            <person name="Pirintsos S."/>
            <person name="Studholme D.J."/>
            <person name="Pavlidis P."/>
            <person name="Sarris P.F."/>
        </authorList>
    </citation>
    <scope>NUCLEOTIDE SEQUENCE [LARGE SCALE GENOMIC DNA]</scope>
    <source>
        <strain evidence="3">cv. PFS-1207/04</strain>
    </source>
</reference>
<feature type="transmembrane region" description="Helical" evidence="1">
    <location>
        <begin position="215"/>
        <end position="233"/>
    </location>
</feature>
<evidence type="ECO:0000256" key="1">
    <source>
        <dbReference type="SAM" id="Phobius"/>
    </source>
</evidence>
<comment type="caution">
    <text evidence="2">The sequence shown here is derived from an EMBL/GenBank/DDBJ whole genome shotgun (WGS) entry which is preliminary data.</text>
</comment>
<organism evidence="2 3">
    <name type="scientific">Brassica cretica</name>
    <name type="common">Mustard</name>
    <dbReference type="NCBI Taxonomy" id="69181"/>
    <lineage>
        <taxon>Eukaryota</taxon>
        <taxon>Viridiplantae</taxon>
        <taxon>Streptophyta</taxon>
        <taxon>Embryophyta</taxon>
        <taxon>Tracheophyta</taxon>
        <taxon>Spermatophyta</taxon>
        <taxon>Magnoliopsida</taxon>
        <taxon>eudicotyledons</taxon>
        <taxon>Gunneridae</taxon>
        <taxon>Pentapetalae</taxon>
        <taxon>rosids</taxon>
        <taxon>malvids</taxon>
        <taxon>Brassicales</taxon>
        <taxon>Brassicaceae</taxon>
        <taxon>Brassiceae</taxon>
        <taxon>Brassica</taxon>
    </lineage>
</organism>
<evidence type="ECO:0000313" key="3">
    <source>
        <dbReference type="Proteomes" id="UP000266723"/>
    </source>
</evidence>
<name>A0ABQ7CPW1_BRACR</name>
<keyword evidence="1" id="KW-0472">Membrane</keyword>
<keyword evidence="3" id="KW-1185">Reference proteome</keyword>
<gene>
    <name evidence="2" type="ORF">DY000_02013778</name>
</gene>
<evidence type="ECO:0000313" key="2">
    <source>
        <dbReference type="EMBL" id="KAF3561906.1"/>
    </source>
</evidence>
<sequence>MILRRWDPGIGKDECDGGDKAYYDNHGERHLRLSPDHGERHRRLDLDIVGTGEGILGNLRKLRIMDDWGLISIIITKSQISEESGFVVVLLWFLTWELMTAPGVGPMHIMVSIWWDPGIGKDECDGGDKAYYDNHGERHLRLSPDHGERHRRLDLDIVGTGEGILGNLRKLRIMDDWGLISIIITKSQISEESGFVVVLLWFLTWELMTAPGVGPMHIMVSIWLLLVVLDHGYRWRRSALHQKEQTGRDNDHSYSLYFFDAGYWCYSRVRIGSIEYIHPTAYVVFFGTVVAVAAFGLYLVEGGKDQAIGDN</sequence>
<dbReference type="Proteomes" id="UP000266723">
    <property type="component" value="Unassembled WGS sequence"/>
</dbReference>
<dbReference type="EMBL" id="QGKV02000759">
    <property type="protein sequence ID" value="KAF3561906.1"/>
    <property type="molecule type" value="Genomic_DNA"/>
</dbReference>
<feature type="transmembrane region" description="Helical" evidence="1">
    <location>
        <begin position="280"/>
        <end position="300"/>
    </location>
</feature>
<protein>
    <submittedName>
        <fullName evidence="2">Uncharacterized protein</fullName>
    </submittedName>
</protein>
<proteinExistence type="predicted"/>
<keyword evidence="1" id="KW-0812">Transmembrane</keyword>